<protein>
    <submittedName>
        <fullName evidence="3">LysM peptidoglycan-binding domain-containing protein</fullName>
    </submittedName>
</protein>
<gene>
    <name evidence="3" type="ORF">PND83_23325</name>
</gene>
<feature type="non-terminal residue" evidence="3">
    <location>
        <position position="1"/>
    </location>
</feature>
<sequence length="258" mass="27665">YQWAHEAAIETVTVDQLGDLNFFGGKRMGSTTLHDCLLPAQAYPFLSPGAGTNPWLYLEQLERWVDRGTAVRWLVSGTPVNAAVLLEGVTYREQDGTNDLYADITLRQYTRPETPVLPAEPSASGAETAASRDSATGTATAKTCTVASGDTLWGICRRYYGDGSLAWRLAAANGIANANLIRPGQVLTIPPLAQLPAAAARPPSAQIAAATKVREVTEEESGTARLVPWVPENTVKSLVDLELDKIASGGGLWQSTRW</sequence>
<dbReference type="InterPro" id="IPR036779">
    <property type="entry name" value="LysM_dom_sf"/>
</dbReference>
<name>A0AAW6C7G8_FLAPL</name>
<dbReference type="PANTHER" id="PTHR34700">
    <property type="entry name" value="POTASSIUM BINDING PROTEIN KBP"/>
    <property type="match status" value="1"/>
</dbReference>
<comment type="caution">
    <text evidence="3">The sequence shown here is derived from an EMBL/GenBank/DDBJ whole genome shotgun (WGS) entry which is preliminary data.</text>
</comment>
<reference evidence="3" key="1">
    <citation type="submission" date="2023-01" db="EMBL/GenBank/DDBJ databases">
        <title>Human gut microbiome strain richness.</title>
        <authorList>
            <person name="Chen-Liaw A."/>
        </authorList>
    </citation>
    <scope>NUCLEOTIDE SEQUENCE</scope>
    <source>
        <strain evidence="3">2225st1_A6_2225SCRN_200828</strain>
    </source>
</reference>
<feature type="region of interest" description="Disordered" evidence="1">
    <location>
        <begin position="112"/>
        <end position="138"/>
    </location>
</feature>
<dbReference type="SUPFAM" id="SSF54106">
    <property type="entry name" value="LysM domain"/>
    <property type="match status" value="1"/>
</dbReference>
<dbReference type="Gene3D" id="3.10.350.10">
    <property type="entry name" value="LysM domain"/>
    <property type="match status" value="1"/>
</dbReference>
<dbReference type="SMART" id="SM00257">
    <property type="entry name" value="LysM"/>
    <property type="match status" value="1"/>
</dbReference>
<dbReference type="InterPro" id="IPR052196">
    <property type="entry name" value="Bact_Kbp"/>
</dbReference>
<dbReference type="Pfam" id="PF01476">
    <property type="entry name" value="LysM"/>
    <property type="match status" value="1"/>
</dbReference>
<accession>A0AAW6C7G8</accession>
<evidence type="ECO:0000313" key="4">
    <source>
        <dbReference type="Proteomes" id="UP001211006"/>
    </source>
</evidence>
<proteinExistence type="predicted"/>
<dbReference type="InterPro" id="IPR018392">
    <property type="entry name" value="LysM"/>
</dbReference>
<dbReference type="EMBL" id="JAQLWO010000053">
    <property type="protein sequence ID" value="MDB7908917.1"/>
    <property type="molecule type" value="Genomic_DNA"/>
</dbReference>
<evidence type="ECO:0000256" key="1">
    <source>
        <dbReference type="SAM" id="MobiDB-lite"/>
    </source>
</evidence>
<dbReference type="AlphaFoldDB" id="A0AAW6C7G8"/>
<dbReference type="RefSeq" id="WP_271909043.1">
    <property type="nucleotide sequence ID" value="NZ_JAQLWN010000043.1"/>
</dbReference>
<evidence type="ECO:0000259" key="2">
    <source>
        <dbReference type="PROSITE" id="PS51782"/>
    </source>
</evidence>
<dbReference type="PROSITE" id="PS51782">
    <property type="entry name" value="LYSM"/>
    <property type="match status" value="1"/>
</dbReference>
<feature type="domain" description="LysM" evidence="2">
    <location>
        <begin position="142"/>
        <end position="189"/>
    </location>
</feature>
<evidence type="ECO:0000313" key="3">
    <source>
        <dbReference type="EMBL" id="MDB7908917.1"/>
    </source>
</evidence>
<dbReference type="PANTHER" id="PTHR34700:SF4">
    <property type="entry name" value="PHAGE-LIKE ELEMENT PBSX PROTEIN XKDP"/>
    <property type="match status" value="1"/>
</dbReference>
<organism evidence="3 4">
    <name type="scientific">Flavonifractor plautii</name>
    <name type="common">Fusobacterium plautii</name>
    <dbReference type="NCBI Taxonomy" id="292800"/>
    <lineage>
        <taxon>Bacteria</taxon>
        <taxon>Bacillati</taxon>
        <taxon>Bacillota</taxon>
        <taxon>Clostridia</taxon>
        <taxon>Eubacteriales</taxon>
        <taxon>Oscillospiraceae</taxon>
        <taxon>Flavonifractor</taxon>
    </lineage>
</organism>
<dbReference type="Proteomes" id="UP001211006">
    <property type="component" value="Unassembled WGS sequence"/>
</dbReference>
<dbReference type="CDD" id="cd00118">
    <property type="entry name" value="LysM"/>
    <property type="match status" value="1"/>
</dbReference>